<accession>A0AAD9XA76</accession>
<name>A0AAD9XA76_9ROSI</name>
<feature type="non-terminal residue" evidence="1">
    <location>
        <position position="120"/>
    </location>
</feature>
<protein>
    <submittedName>
        <fullName evidence="1">Uncharacterized protein</fullName>
    </submittedName>
</protein>
<reference evidence="1" key="1">
    <citation type="journal article" date="2023" name="Plant J.">
        <title>Genome sequences and population genomics provide insights into the demographic history, inbreeding, and mutation load of two 'living fossil' tree species of Dipteronia.</title>
        <authorList>
            <person name="Feng Y."/>
            <person name="Comes H.P."/>
            <person name="Chen J."/>
            <person name="Zhu S."/>
            <person name="Lu R."/>
            <person name="Zhang X."/>
            <person name="Li P."/>
            <person name="Qiu J."/>
            <person name="Olsen K.M."/>
            <person name="Qiu Y."/>
        </authorList>
    </citation>
    <scope>NUCLEOTIDE SEQUENCE</scope>
    <source>
        <strain evidence="1">KIB01</strain>
    </source>
</reference>
<dbReference type="Proteomes" id="UP001280121">
    <property type="component" value="Unassembled WGS sequence"/>
</dbReference>
<comment type="caution">
    <text evidence="1">The sequence shown here is derived from an EMBL/GenBank/DDBJ whole genome shotgun (WGS) entry which is preliminary data.</text>
</comment>
<proteinExistence type="predicted"/>
<organism evidence="1 2">
    <name type="scientific">Dipteronia dyeriana</name>
    <dbReference type="NCBI Taxonomy" id="168575"/>
    <lineage>
        <taxon>Eukaryota</taxon>
        <taxon>Viridiplantae</taxon>
        <taxon>Streptophyta</taxon>
        <taxon>Embryophyta</taxon>
        <taxon>Tracheophyta</taxon>
        <taxon>Spermatophyta</taxon>
        <taxon>Magnoliopsida</taxon>
        <taxon>eudicotyledons</taxon>
        <taxon>Gunneridae</taxon>
        <taxon>Pentapetalae</taxon>
        <taxon>rosids</taxon>
        <taxon>malvids</taxon>
        <taxon>Sapindales</taxon>
        <taxon>Sapindaceae</taxon>
        <taxon>Hippocastanoideae</taxon>
        <taxon>Acereae</taxon>
        <taxon>Dipteronia</taxon>
    </lineage>
</organism>
<dbReference type="AlphaFoldDB" id="A0AAD9XA76"/>
<evidence type="ECO:0000313" key="2">
    <source>
        <dbReference type="Proteomes" id="UP001280121"/>
    </source>
</evidence>
<dbReference type="EMBL" id="JANJYI010000003">
    <property type="protein sequence ID" value="KAK2655625.1"/>
    <property type="molecule type" value="Genomic_DNA"/>
</dbReference>
<evidence type="ECO:0000313" key="1">
    <source>
        <dbReference type="EMBL" id="KAK2655625.1"/>
    </source>
</evidence>
<sequence>HIRLKIGKWQVENFDTISCSLHIHGRRFVINSFMFGRVLGISNQGDHISILKDVPNKDFWELNFATTSCGIFLKDIEHSLEEMSTTDDEFKDVETIYRKNWFGWCFYSICEGIAKFKKNR</sequence>
<feature type="non-terminal residue" evidence="1">
    <location>
        <position position="1"/>
    </location>
</feature>
<gene>
    <name evidence="1" type="ORF">Ddye_008677</name>
</gene>
<keyword evidence="2" id="KW-1185">Reference proteome</keyword>